<proteinExistence type="predicted"/>
<feature type="compositionally biased region" description="Basic residues" evidence="1">
    <location>
        <begin position="78"/>
        <end position="91"/>
    </location>
</feature>
<gene>
    <name evidence="3" type="ORF">E3N88_14534</name>
    <name evidence="2" type="ORF">E3N88_40889</name>
</gene>
<evidence type="ECO:0000256" key="1">
    <source>
        <dbReference type="SAM" id="MobiDB-lite"/>
    </source>
</evidence>
<name>A0A5N6LNV7_9ASTR</name>
<dbReference type="Proteomes" id="UP000326396">
    <property type="component" value="Linkage Group LG15"/>
</dbReference>
<organism evidence="2 4">
    <name type="scientific">Mikania micrantha</name>
    <name type="common">bitter vine</name>
    <dbReference type="NCBI Taxonomy" id="192012"/>
    <lineage>
        <taxon>Eukaryota</taxon>
        <taxon>Viridiplantae</taxon>
        <taxon>Streptophyta</taxon>
        <taxon>Embryophyta</taxon>
        <taxon>Tracheophyta</taxon>
        <taxon>Spermatophyta</taxon>
        <taxon>Magnoliopsida</taxon>
        <taxon>eudicotyledons</taxon>
        <taxon>Gunneridae</taxon>
        <taxon>Pentapetalae</taxon>
        <taxon>asterids</taxon>
        <taxon>campanulids</taxon>
        <taxon>Asterales</taxon>
        <taxon>Asteraceae</taxon>
        <taxon>Asteroideae</taxon>
        <taxon>Heliantheae alliance</taxon>
        <taxon>Eupatorieae</taxon>
        <taxon>Mikania</taxon>
    </lineage>
</organism>
<evidence type="ECO:0000313" key="3">
    <source>
        <dbReference type="EMBL" id="KAD5803174.1"/>
    </source>
</evidence>
<evidence type="ECO:0000313" key="2">
    <source>
        <dbReference type="EMBL" id="KAD2393912.1"/>
    </source>
</evidence>
<keyword evidence="4" id="KW-1185">Reference proteome</keyword>
<dbReference type="EMBL" id="SZYD01000007">
    <property type="protein sequence ID" value="KAD5803174.1"/>
    <property type="molecule type" value="Genomic_DNA"/>
</dbReference>
<reference evidence="2 4" key="1">
    <citation type="submission" date="2019-05" db="EMBL/GenBank/DDBJ databases">
        <title>Mikania micrantha, genome provides insights into the molecular mechanism of rapid growth.</title>
        <authorList>
            <person name="Liu B."/>
        </authorList>
    </citation>
    <scope>NUCLEOTIDE SEQUENCE [LARGE SCALE GENOMIC DNA]</scope>
    <source>
        <strain evidence="2">NLD-2019</strain>
        <tissue evidence="2">Leaf</tissue>
    </source>
</reference>
<accession>A0A5N6LNV7</accession>
<dbReference type="Proteomes" id="UP000326396">
    <property type="component" value="Linkage Group LG9"/>
</dbReference>
<evidence type="ECO:0000313" key="4">
    <source>
        <dbReference type="Proteomes" id="UP000326396"/>
    </source>
</evidence>
<comment type="caution">
    <text evidence="2">The sequence shown here is derived from an EMBL/GenBank/DDBJ whole genome shotgun (WGS) entry which is preliminary data.</text>
</comment>
<protein>
    <submittedName>
        <fullName evidence="2">Uncharacterized protein</fullName>
    </submittedName>
</protein>
<sequence length="91" mass="8930">MGFCSDGKHAYGIRSWGKLIVRRVKIAGTCNGDAGGDGGLPEMGGPGWEGMVVVDGGGAVVDVGGAGGEGDRAEVGKKKGGVGKKKGLGND</sequence>
<feature type="region of interest" description="Disordered" evidence="1">
    <location>
        <begin position="65"/>
        <end position="91"/>
    </location>
</feature>
<dbReference type="EMBL" id="SZYD01000019">
    <property type="protein sequence ID" value="KAD2393912.1"/>
    <property type="molecule type" value="Genomic_DNA"/>
</dbReference>
<dbReference type="AlphaFoldDB" id="A0A5N6LNV7"/>